<feature type="compositionally biased region" description="Basic and acidic residues" evidence="1">
    <location>
        <begin position="1"/>
        <end position="21"/>
    </location>
</feature>
<comment type="caution">
    <text evidence="2">The sequence shown here is derived from an EMBL/GenBank/DDBJ whole genome shotgun (WGS) entry which is preliminary data.</text>
</comment>
<name>A0A8T0XDS3_PANVG</name>
<organism evidence="2 3">
    <name type="scientific">Panicum virgatum</name>
    <name type="common">Blackwell switchgrass</name>
    <dbReference type="NCBI Taxonomy" id="38727"/>
    <lineage>
        <taxon>Eukaryota</taxon>
        <taxon>Viridiplantae</taxon>
        <taxon>Streptophyta</taxon>
        <taxon>Embryophyta</taxon>
        <taxon>Tracheophyta</taxon>
        <taxon>Spermatophyta</taxon>
        <taxon>Magnoliopsida</taxon>
        <taxon>Liliopsida</taxon>
        <taxon>Poales</taxon>
        <taxon>Poaceae</taxon>
        <taxon>PACMAD clade</taxon>
        <taxon>Panicoideae</taxon>
        <taxon>Panicodae</taxon>
        <taxon>Paniceae</taxon>
        <taxon>Panicinae</taxon>
        <taxon>Panicum</taxon>
        <taxon>Panicum sect. Hiantes</taxon>
    </lineage>
</organism>
<proteinExistence type="predicted"/>
<dbReference type="EMBL" id="CM029037">
    <property type="protein sequence ID" value="KAG2659642.1"/>
    <property type="molecule type" value="Genomic_DNA"/>
</dbReference>
<evidence type="ECO:0000313" key="3">
    <source>
        <dbReference type="Proteomes" id="UP000823388"/>
    </source>
</evidence>
<feature type="region of interest" description="Disordered" evidence="1">
    <location>
        <begin position="1"/>
        <end position="71"/>
    </location>
</feature>
<keyword evidence="3" id="KW-1185">Reference proteome</keyword>
<sequence>MAQEAQHEPDSRLKIIERPVEDGDEEEKNGGGDAGEEKNGGRGDTVDEVGCEDDTDEEDSEDELRGFDEDGNPYKPFIWRRQLRICPAGPHFSMEEAEKIVDSVWERNEKLLSEWCELANNNTVPLPTMPLRVLPSVTTYCVSGRNCYHVRHWTGDTSETAPDHPYFCRVPWSSA</sequence>
<accession>A0A8T0XDS3</accession>
<dbReference type="AlphaFoldDB" id="A0A8T0XDS3"/>
<evidence type="ECO:0000313" key="2">
    <source>
        <dbReference type="EMBL" id="KAG2659642.1"/>
    </source>
</evidence>
<dbReference type="Proteomes" id="UP000823388">
    <property type="component" value="Chromosome 1K"/>
</dbReference>
<reference evidence="2" key="1">
    <citation type="submission" date="2020-05" db="EMBL/GenBank/DDBJ databases">
        <title>WGS assembly of Panicum virgatum.</title>
        <authorList>
            <person name="Lovell J.T."/>
            <person name="Jenkins J."/>
            <person name="Shu S."/>
            <person name="Juenger T.E."/>
            <person name="Schmutz J."/>
        </authorList>
    </citation>
    <scope>NUCLEOTIDE SEQUENCE</scope>
    <source>
        <strain evidence="2">AP13</strain>
    </source>
</reference>
<evidence type="ECO:0000256" key="1">
    <source>
        <dbReference type="SAM" id="MobiDB-lite"/>
    </source>
</evidence>
<feature type="compositionally biased region" description="Acidic residues" evidence="1">
    <location>
        <begin position="46"/>
        <end position="62"/>
    </location>
</feature>
<feature type="compositionally biased region" description="Basic and acidic residues" evidence="1">
    <location>
        <begin position="35"/>
        <end position="45"/>
    </location>
</feature>
<gene>
    <name evidence="2" type="ORF">PVAP13_1KG373905</name>
</gene>
<protein>
    <submittedName>
        <fullName evidence="2">Uncharacterized protein</fullName>
    </submittedName>
</protein>